<feature type="domain" description="Glucosamine/galactosamine-6-phosphate isomerase" evidence="8">
    <location>
        <begin position="25"/>
        <end position="267"/>
    </location>
</feature>
<evidence type="ECO:0000256" key="7">
    <source>
        <dbReference type="RuleBase" id="RU365095"/>
    </source>
</evidence>
<dbReference type="InterPro" id="IPR005900">
    <property type="entry name" value="6-phosphogluconolactonase_DevB"/>
</dbReference>
<evidence type="ECO:0000256" key="4">
    <source>
        <dbReference type="ARBA" id="ARBA00010662"/>
    </source>
</evidence>
<organism evidence="9 10">
    <name type="scientific">Candidatus Corynebacterium gallistercoris</name>
    <dbReference type="NCBI Taxonomy" id="2838530"/>
    <lineage>
        <taxon>Bacteria</taxon>
        <taxon>Bacillati</taxon>
        <taxon>Actinomycetota</taxon>
        <taxon>Actinomycetes</taxon>
        <taxon>Mycobacteriales</taxon>
        <taxon>Corynebacteriaceae</taxon>
        <taxon>Corynebacterium</taxon>
    </lineage>
</organism>
<proteinExistence type="inferred from homology"/>
<evidence type="ECO:0000259" key="8">
    <source>
        <dbReference type="Pfam" id="PF01182"/>
    </source>
</evidence>
<evidence type="ECO:0000313" key="9">
    <source>
        <dbReference type="EMBL" id="HIW96157.1"/>
    </source>
</evidence>
<dbReference type="SUPFAM" id="SSF100950">
    <property type="entry name" value="NagB/RpiA/CoA transferase-like"/>
    <property type="match status" value="1"/>
</dbReference>
<evidence type="ECO:0000256" key="5">
    <source>
        <dbReference type="ARBA" id="ARBA00013198"/>
    </source>
</evidence>
<protein>
    <recommendedName>
        <fullName evidence="6 7">6-phosphogluconolactonase</fullName>
        <shortName evidence="7">6PGL</shortName>
        <ecNumber evidence="5 7">3.1.1.31</ecNumber>
    </recommendedName>
</protein>
<dbReference type="EMBL" id="DXFZ01000084">
    <property type="protein sequence ID" value="HIW96157.1"/>
    <property type="molecule type" value="Genomic_DNA"/>
</dbReference>
<reference evidence="9" key="2">
    <citation type="submission" date="2021-04" db="EMBL/GenBank/DDBJ databases">
        <authorList>
            <person name="Gilroy R."/>
        </authorList>
    </citation>
    <scope>NUCLEOTIDE SEQUENCE</scope>
    <source>
        <strain evidence="9">4376</strain>
    </source>
</reference>
<evidence type="ECO:0000256" key="2">
    <source>
        <dbReference type="ARBA" id="ARBA00002681"/>
    </source>
</evidence>
<gene>
    <name evidence="7 9" type="primary">pgl</name>
    <name evidence="9" type="ORF">H9867_06720</name>
</gene>
<sequence length="276" mass="29756">MKNPQRDNQPVTNPDTGVELRVKPNQAALASAVARAFLTTVAELQRTGNTVTDDGMVRVVLTGGGAGIATLAEIAALDHAAKHTAEDFPITAVDWSRVYIFFGDERFLPSNDPERNDKQAVDVMLRHLTIPNLNIYRYPALQEGQDPSGSPLDEATEFYRKIVDSVAPGGFDLHLLGMGPEGHVNSLFPHSEALLHAEGSVVAVRNSPKPPAERISLTMSAINSAQQVWMLVCGEAKKEAAGKVFRGGDGDEWPAARALGKQETVLWVDEAANPNT</sequence>
<keyword evidence="7 9" id="KW-0378">Hydrolase</keyword>
<evidence type="ECO:0000256" key="3">
    <source>
        <dbReference type="ARBA" id="ARBA00004961"/>
    </source>
</evidence>
<dbReference type="InterPro" id="IPR039104">
    <property type="entry name" value="6PGL"/>
</dbReference>
<comment type="caution">
    <text evidence="9">The sequence shown here is derived from an EMBL/GenBank/DDBJ whole genome shotgun (WGS) entry which is preliminary data.</text>
</comment>
<dbReference type="Pfam" id="PF01182">
    <property type="entry name" value="Glucosamine_iso"/>
    <property type="match status" value="1"/>
</dbReference>
<dbReference type="AlphaFoldDB" id="A0A9D1S0R2"/>
<dbReference type="GO" id="GO:0005975">
    <property type="term" value="P:carbohydrate metabolic process"/>
    <property type="evidence" value="ECO:0007669"/>
    <property type="project" value="UniProtKB-UniRule"/>
</dbReference>
<dbReference type="PANTHER" id="PTHR11054:SF0">
    <property type="entry name" value="6-PHOSPHOGLUCONOLACTONASE"/>
    <property type="match status" value="1"/>
</dbReference>
<dbReference type="GO" id="GO:0006098">
    <property type="term" value="P:pentose-phosphate shunt"/>
    <property type="evidence" value="ECO:0007669"/>
    <property type="project" value="InterPro"/>
</dbReference>
<dbReference type="CDD" id="cd01400">
    <property type="entry name" value="6PGL"/>
    <property type="match status" value="1"/>
</dbReference>
<comment type="function">
    <text evidence="2 7">Hydrolysis of 6-phosphogluconolactone to 6-phosphogluconate.</text>
</comment>
<name>A0A9D1S0R2_9CORY</name>
<comment type="similarity">
    <text evidence="4 7">Belongs to the glucosamine/galactosamine-6-phosphate isomerase family. 6-phosphogluconolactonase subfamily.</text>
</comment>
<reference evidence="9" key="1">
    <citation type="journal article" date="2021" name="PeerJ">
        <title>Extensive microbial diversity within the chicken gut microbiome revealed by metagenomics and culture.</title>
        <authorList>
            <person name="Gilroy R."/>
            <person name="Ravi A."/>
            <person name="Getino M."/>
            <person name="Pursley I."/>
            <person name="Horton D.L."/>
            <person name="Alikhan N.F."/>
            <person name="Baker D."/>
            <person name="Gharbi K."/>
            <person name="Hall N."/>
            <person name="Watson M."/>
            <person name="Adriaenssens E.M."/>
            <person name="Foster-Nyarko E."/>
            <person name="Jarju S."/>
            <person name="Secka A."/>
            <person name="Antonio M."/>
            <person name="Oren A."/>
            <person name="Chaudhuri R.R."/>
            <person name="La Ragione R."/>
            <person name="Hildebrand F."/>
            <person name="Pallen M.J."/>
        </authorList>
    </citation>
    <scope>NUCLEOTIDE SEQUENCE</scope>
    <source>
        <strain evidence="9">4376</strain>
    </source>
</reference>
<evidence type="ECO:0000313" key="10">
    <source>
        <dbReference type="Proteomes" id="UP000824189"/>
    </source>
</evidence>
<dbReference type="PANTHER" id="PTHR11054">
    <property type="entry name" value="6-PHOSPHOGLUCONOLACTONASE"/>
    <property type="match status" value="1"/>
</dbReference>
<dbReference type="InterPro" id="IPR006148">
    <property type="entry name" value="Glc/Gal-6P_isomerase"/>
</dbReference>
<comment type="pathway">
    <text evidence="3 7">Carbohydrate degradation; pentose phosphate pathway; D-ribulose 5-phosphate from D-glucose 6-phosphate (oxidative stage): step 2/3.</text>
</comment>
<evidence type="ECO:0000256" key="6">
    <source>
        <dbReference type="ARBA" id="ARBA00020337"/>
    </source>
</evidence>
<dbReference type="GO" id="GO:0017057">
    <property type="term" value="F:6-phosphogluconolactonase activity"/>
    <property type="evidence" value="ECO:0007669"/>
    <property type="project" value="UniProtKB-UniRule"/>
</dbReference>
<dbReference type="Gene3D" id="3.40.50.1360">
    <property type="match status" value="1"/>
</dbReference>
<dbReference type="EC" id="3.1.1.31" evidence="5 7"/>
<dbReference type="Proteomes" id="UP000824189">
    <property type="component" value="Unassembled WGS sequence"/>
</dbReference>
<comment type="catalytic activity">
    <reaction evidence="1 7">
        <text>6-phospho-D-glucono-1,5-lactone + H2O = 6-phospho-D-gluconate + H(+)</text>
        <dbReference type="Rhea" id="RHEA:12556"/>
        <dbReference type="ChEBI" id="CHEBI:15377"/>
        <dbReference type="ChEBI" id="CHEBI:15378"/>
        <dbReference type="ChEBI" id="CHEBI:57955"/>
        <dbReference type="ChEBI" id="CHEBI:58759"/>
        <dbReference type="EC" id="3.1.1.31"/>
    </reaction>
</comment>
<evidence type="ECO:0000256" key="1">
    <source>
        <dbReference type="ARBA" id="ARBA00000832"/>
    </source>
</evidence>
<dbReference type="NCBIfam" id="TIGR01198">
    <property type="entry name" value="pgl"/>
    <property type="match status" value="1"/>
</dbReference>
<dbReference type="InterPro" id="IPR037171">
    <property type="entry name" value="NagB/RpiA_transferase-like"/>
</dbReference>
<accession>A0A9D1S0R2</accession>